<dbReference type="PROSITE" id="PS51094">
    <property type="entry name" value="PTS_EIIA_TYPE_2"/>
    <property type="match status" value="1"/>
</dbReference>
<evidence type="ECO:0000313" key="2">
    <source>
        <dbReference type="EMBL" id="HHL43643.1"/>
    </source>
</evidence>
<proteinExistence type="predicted"/>
<sequence length="159" mass="17117">MNTDTLFEAACIAENLSVVSKKQLLQEMAELAVRCGAVGDTNLQVRDVVAAVMERERLGSTGFGSGVAIPHARLDGLKEVKAVFARLETPLDYEAVDDRPVDLVVLLLAPKNASSDHLKALAQVSRLLRREDMRERLRAAPGDGAIHTLLTEGRTASAA</sequence>
<feature type="domain" description="PTS EIIA type-2" evidence="1">
    <location>
        <begin position="5"/>
        <end position="153"/>
    </location>
</feature>
<dbReference type="PANTHER" id="PTHR47738">
    <property type="entry name" value="PTS SYSTEM FRUCTOSE-LIKE EIIA COMPONENT-RELATED"/>
    <property type="match status" value="1"/>
</dbReference>
<dbReference type="InterPro" id="IPR016152">
    <property type="entry name" value="PTrfase/Anion_transptr"/>
</dbReference>
<dbReference type="Gene3D" id="3.40.930.10">
    <property type="entry name" value="Mannitol-specific EII, Chain A"/>
    <property type="match status" value="1"/>
</dbReference>
<gene>
    <name evidence="2" type="ORF">ENJ42_08500</name>
</gene>
<dbReference type="AlphaFoldDB" id="A0A7C5R1I9"/>
<dbReference type="InterPro" id="IPR002178">
    <property type="entry name" value="PTS_EIIA_type-2_dom"/>
</dbReference>
<dbReference type="CDD" id="cd00211">
    <property type="entry name" value="PTS_IIA_fru"/>
    <property type="match status" value="1"/>
</dbReference>
<dbReference type="Pfam" id="PF00359">
    <property type="entry name" value="PTS_EIIA_2"/>
    <property type="match status" value="1"/>
</dbReference>
<dbReference type="InterPro" id="IPR051541">
    <property type="entry name" value="PTS_SugarTrans_NitroReg"/>
</dbReference>
<dbReference type="GO" id="GO:0030295">
    <property type="term" value="F:protein kinase activator activity"/>
    <property type="evidence" value="ECO:0007669"/>
    <property type="project" value="TreeGrafter"/>
</dbReference>
<evidence type="ECO:0000259" key="1">
    <source>
        <dbReference type="PROSITE" id="PS51094"/>
    </source>
</evidence>
<protein>
    <submittedName>
        <fullName evidence="2">Transcriptional regulator</fullName>
    </submittedName>
</protein>
<comment type="caution">
    <text evidence="2">The sequence shown here is derived from an EMBL/GenBank/DDBJ whole genome shotgun (WGS) entry which is preliminary data.</text>
</comment>
<organism evidence="2">
    <name type="scientific">Hellea balneolensis</name>
    <dbReference type="NCBI Taxonomy" id="287478"/>
    <lineage>
        <taxon>Bacteria</taxon>
        <taxon>Pseudomonadati</taxon>
        <taxon>Pseudomonadota</taxon>
        <taxon>Alphaproteobacteria</taxon>
        <taxon>Maricaulales</taxon>
        <taxon>Robiginitomaculaceae</taxon>
        <taxon>Hellea</taxon>
    </lineage>
</organism>
<accession>A0A7C5R1I9</accession>
<reference evidence="2" key="1">
    <citation type="journal article" date="2020" name="mSystems">
        <title>Genome- and Community-Level Interaction Insights into Carbon Utilization and Element Cycling Functions of Hydrothermarchaeota in Hydrothermal Sediment.</title>
        <authorList>
            <person name="Zhou Z."/>
            <person name="Liu Y."/>
            <person name="Xu W."/>
            <person name="Pan J."/>
            <person name="Luo Z.H."/>
            <person name="Li M."/>
        </authorList>
    </citation>
    <scope>NUCLEOTIDE SEQUENCE [LARGE SCALE GENOMIC DNA]</scope>
    <source>
        <strain evidence="2">HyVt-485</strain>
    </source>
</reference>
<dbReference type="SUPFAM" id="SSF55804">
    <property type="entry name" value="Phoshotransferase/anion transport protein"/>
    <property type="match status" value="1"/>
</dbReference>
<dbReference type="Proteomes" id="UP000885830">
    <property type="component" value="Unassembled WGS sequence"/>
</dbReference>
<dbReference type="PANTHER" id="PTHR47738:SF1">
    <property type="entry name" value="NITROGEN REGULATORY PROTEIN"/>
    <property type="match status" value="1"/>
</dbReference>
<dbReference type="EMBL" id="DRMJ01000443">
    <property type="protein sequence ID" value="HHL43643.1"/>
    <property type="molecule type" value="Genomic_DNA"/>
</dbReference>
<dbReference type="PROSITE" id="PS00372">
    <property type="entry name" value="PTS_EIIA_TYPE_2_HIS"/>
    <property type="match status" value="1"/>
</dbReference>
<name>A0A7C5R1I9_9PROT</name>